<evidence type="ECO:0000313" key="2">
    <source>
        <dbReference type="Proteomes" id="UP000219338"/>
    </source>
</evidence>
<gene>
    <name evidence="1" type="ORF">ARMOST_11910</name>
</gene>
<sequence length="144" mass="15987">MSQVAQVALIWLDGLQNIWMTLQVEIGVATLRLWLTPAGLELITCAQCLMMPVVSCKPGCWGWNRKMCPVCSSAGTVLRWARMLLLYAFALGLNDEYIHVRPVCFSAGTYLNDYLDLLLFTASTSVLAPFGGYIPLNLPKFEPV</sequence>
<dbReference type="Proteomes" id="UP000219338">
    <property type="component" value="Unassembled WGS sequence"/>
</dbReference>
<protein>
    <submittedName>
        <fullName evidence="1">Uncharacterized protein</fullName>
    </submittedName>
</protein>
<name>A0A284RIG5_ARMOS</name>
<evidence type="ECO:0000313" key="1">
    <source>
        <dbReference type="EMBL" id="SJL08544.1"/>
    </source>
</evidence>
<keyword evidence="2" id="KW-1185">Reference proteome</keyword>
<organism evidence="1 2">
    <name type="scientific">Armillaria ostoyae</name>
    <name type="common">Armillaria root rot fungus</name>
    <dbReference type="NCBI Taxonomy" id="47428"/>
    <lineage>
        <taxon>Eukaryota</taxon>
        <taxon>Fungi</taxon>
        <taxon>Dikarya</taxon>
        <taxon>Basidiomycota</taxon>
        <taxon>Agaricomycotina</taxon>
        <taxon>Agaricomycetes</taxon>
        <taxon>Agaricomycetidae</taxon>
        <taxon>Agaricales</taxon>
        <taxon>Marasmiineae</taxon>
        <taxon>Physalacriaceae</taxon>
        <taxon>Armillaria</taxon>
    </lineage>
</organism>
<dbReference type="EMBL" id="FUEG01000009">
    <property type="protein sequence ID" value="SJL08544.1"/>
    <property type="molecule type" value="Genomic_DNA"/>
</dbReference>
<accession>A0A284RIG5</accession>
<dbReference type="AlphaFoldDB" id="A0A284RIG5"/>
<reference evidence="2" key="1">
    <citation type="journal article" date="2017" name="Nat. Ecol. Evol.">
        <title>Genome expansion and lineage-specific genetic innovations in the forest pathogenic fungi Armillaria.</title>
        <authorList>
            <person name="Sipos G."/>
            <person name="Prasanna A.N."/>
            <person name="Walter M.C."/>
            <person name="O'Connor E."/>
            <person name="Balint B."/>
            <person name="Krizsan K."/>
            <person name="Kiss B."/>
            <person name="Hess J."/>
            <person name="Varga T."/>
            <person name="Slot J."/>
            <person name="Riley R."/>
            <person name="Boka B."/>
            <person name="Rigling D."/>
            <person name="Barry K."/>
            <person name="Lee J."/>
            <person name="Mihaltcheva S."/>
            <person name="LaButti K."/>
            <person name="Lipzen A."/>
            <person name="Waldron R."/>
            <person name="Moloney N.M."/>
            <person name="Sperisen C."/>
            <person name="Kredics L."/>
            <person name="Vagvoelgyi C."/>
            <person name="Patrignani A."/>
            <person name="Fitzpatrick D."/>
            <person name="Nagy I."/>
            <person name="Doyle S."/>
            <person name="Anderson J.B."/>
            <person name="Grigoriev I.V."/>
            <person name="Gueldener U."/>
            <person name="Muensterkoetter M."/>
            <person name="Nagy L.G."/>
        </authorList>
    </citation>
    <scope>NUCLEOTIDE SEQUENCE [LARGE SCALE GENOMIC DNA]</scope>
    <source>
        <strain evidence="2">C18/9</strain>
    </source>
</reference>
<proteinExistence type="predicted"/>